<sequence>MHLTYYYVLHVIRKNNNNLGPTATSSYSHRDDTPFRRTKPGGPRAYNLRPVRPDRPVDLESFSWFRCGTASFSPAAQQAGHIARRDEIDRFHKYTSRCTTHPNPKAPDPEPEEDRKKRSSNPGASAGKDRSAEAGKNETKEEKKAISERTEDKIYRLKALAAGRRKKPGATEGETLCDAHKVNKTMSKHNNGESSNVNTAIWLSL</sequence>
<reference evidence="2" key="2">
    <citation type="submission" date="2022-08" db="UniProtKB">
        <authorList>
            <consortium name="EnsemblMetazoa"/>
        </authorList>
    </citation>
    <scope>IDENTIFICATION</scope>
    <source>
        <strain evidence="2">STECLA/ALBI9_A</strain>
    </source>
</reference>
<keyword evidence="3" id="KW-1185">Reference proteome</keyword>
<evidence type="ECO:0000313" key="3">
    <source>
        <dbReference type="Proteomes" id="UP000069272"/>
    </source>
</evidence>
<feature type="compositionally biased region" description="Basic and acidic residues" evidence="1">
    <location>
        <begin position="127"/>
        <end position="155"/>
    </location>
</feature>
<feature type="compositionally biased region" description="Polar residues" evidence="1">
    <location>
        <begin position="188"/>
        <end position="205"/>
    </location>
</feature>
<protein>
    <submittedName>
        <fullName evidence="2">Uncharacterized protein</fullName>
    </submittedName>
</protein>
<feature type="region of interest" description="Disordered" evidence="1">
    <location>
        <begin position="18"/>
        <end position="45"/>
    </location>
</feature>
<organism evidence="2 3">
    <name type="scientific">Anopheles albimanus</name>
    <name type="common">New world malaria mosquito</name>
    <dbReference type="NCBI Taxonomy" id="7167"/>
    <lineage>
        <taxon>Eukaryota</taxon>
        <taxon>Metazoa</taxon>
        <taxon>Ecdysozoa</taxon>
        <taxon>Arthropoda</taxon>
        <taxon>Hexapoda</taxon>
        <taxon>Insecta</taxon>
        <taxon>Pterygota</taxon>
        <taxon>Neoptera</taxon>
        <taxon>Endopterygota</taxon>
        <taxon>Diptera</taxon>
        <taxon>Nematocera</taxon>
        <taxon>Culicoidea</taxon>
        <taxon>Culicidae</taxon>
        <taxon>Anophelinae</taxon>
        <taxon>Anopheles</taxon>
    </lineage>
</organism>
<dbReference type="AlphaFoldDB" id="A0A182F2N5"/>
<name>A0A182F2N5_ANOAL</name>
<dbReference type="EnsemblMetazoa" id="AALB000717-RA">
    <property type="protein sequence ID" value="AALB000717-PA"/>
    <property type="gene ID" value="AALB000717"/>
</dbReference>
<feature type="compositionally biased region" description="Polar residues" evidence="1">
    <location>
        <begin position="18"/>
        <end position="27"/>
    </location>
</feature>
<proteinExistence type="predicted"/>
<reference evidence="2 3" key="1">
    <citation type="journal article" date="2017" name="G3 (Bethesda)">
        <title>The Physical Genome Mapping of Anopheles albimanus Corrected Scaffold Misassemblies and Identified Interarm Rearrangements in Genus Anopheles.</title>
        <authorList>
            <person name="Artemov G.N."/>
            <person name="Peery A.N."/>
            <person name="Jiang X."/>
            <person name="Tu Z."/>
            <person name="Stegniy V.N."/>
            <person name="Sharakhova M.V."/>
            <person name="Sharakhov I.V."/>
        </authorList>
    </citation>
    <scope>NUCLEOTIDE SEQUENCE [LARGE SCALE GENOMIC DNA]</scope>
    <source>
        <strain evidence="2 3">ALBI9_A</strain>
    </source>
</reference>
<evidence type="ECO:0000313" key="2">
    <source>
        <dbReference type="EnsemblMetazoa" id="AALB000717-PA"/>
    </source>
</evidence>
<feature type="region of interest" description="Disordered" evidence="1">
    <location>
        <begin position="95"/>
        <end position="205"/>
    </location>
</feature>
<evidence type="ECO:0000256" key="1">
    <source>
        <dbReference type="SAM" id="MobiDB-lite"/>
    </source>
</evidence>
<dbReference type="Proteomes" id="UP000069272">
    <property type="component" value="Chromosome 2L"/>
</dbReference>
<dbReference type="VEuPathDB" id="VectorBase:AALB000717"/>
<accession>A0A182F2N5</accession>